<dbReference type="InterPro" id="IPR050682">
    <property type="entry name" value="ModA/WtpA"/>
</dbReference>
<comment type="similarity">
    <text evidence="1">Belongs to the bacterial solute-binding protein ModA family.</text>
</comment>
<dbReference type="GO" id="GO:0015689">
    <property type="term" value="P:molybdate ion transport"/>
    <property type="evidence" value="ECO:0007669"/>
    <property type="project" value="InterPro"/>
</dbReference>
<comment type="caution">
    <text evidence="7">The sequence shown here is derived from an EMBL/GenBank/DDBJ whole genome shotgun (WGS) entry which is preliminary data.</text>
</comment>
<feature type="binding site" evidence="6">
    <location>
        <position position="180"/>
    </location>
    <ligand>
        <name>molybdate</name>
        <dbReference type="ChEBI" id="CHEBI:36264"/>
    </ligand>
</feature>
<dbReference type="GO" id="GO:0046872">
    <property type="term" value="F:metal ion binding"/>
    <property type="evidence" value="ECO:0007669"/>
    <property type="project" value="UniProtKB-KW"/>
</dbReference>
<evidence type="ECO:0000256" key="4">
    <source>
        <dbReference type="ARBA" id="ARBA00022729"/>
    </source>
</evidence>
<evidence type="ECO:0000313" key="7">
    <source>
        <dbReference type="EMBL" id="CAA9890073.1"/>
    </source>
</evidence>
<evidence type="ECO:0000256" key="6">
    <source>
        <dbReference type="PIRSR" id="PIRSR004846-1"/>
    </source>
</evidence>
<dbReference type="Proteomes" id="UP000494216">
    <property type="component" value="Unassembled WGS sequence"/>
</dbReference>
<comment type="subunit">
    <text evidence="5">The complex is composed of two ATP-binding proteins (ModC), two transmembrane proteins (ModB) and a solute-binding protein (ModA).</text>
</comment>
<dbReference type="GO" id="GO:1901359">
    <property type="term" value="F:tungstate binding"/>
    <property type="evidence" value="ECO:0007669"/>
    <property type="project" value="UniProtKB-ARBA"/>
</dbReference>
<evidence type="ECO:0000256" key="3">
    <source>
        <dbReference type="ARBA" id="ARBA00022723"/>
    </source>
</evidence>
<keyword evidence="8" id="KW-1185">Reference proteome</keyword>
<keyword evidence="3 6" id="KW-0479">Metal-binding</keyword>
<dbReference type="GO" id="GO:0030973">
    <property type="term" value="F:molybdate ion binding"/>
    <property type="evidence" value="ECO:0007669"/>
    <property type="project" value="InterPro"/>
</dbReference>
<gene>
    <name evidence="7" type="primary">modA</name>
    <name evidence="7" type="ORF">METHB2_180024</name>
</gene>
<dbReference type="Gene3D" id="3.40.190.10">
    <property type="entry name" value="Periplasmic binding protein-like II"/>
    <property type="match status" value="2"/>
</dbReference>
<dbReference type="NCBIfam" id="TIGR01256">
    <property type="entry name" value="modA"/>
    <property type="match status" value="1"/>
</dbReference>
<proteinExistence type="inferred from homology"/>
<name>A0A8S0XHV7_9GAMM</name>
<reference evidence="7 8" key="1">
    <citation type="submission" date="2020-02" db="EMBL/GenBank/DDBJ databases">
        <authorList>
            <person name="Hogendoorn C."/>
        </authorList>
    </citation>
    <scope>NUCLEOTIDE SEQUENCE [LARGE SCALE GENOMIC DNA]</scope>
    <source>
        <strain evidence="7">METHB21</strain>
    </source>
</reference>
<dbReference type="SUPFAM" id="SSF53850">
    <property type="entry name" value="Periplasmic binding protein-like II"/>
    <property type="match status" value="1"/>
</dbReference>
<evidence type="ECO:0000256" key="2">
    <source>
        <dbReference type="ARBA" id="ARBA00022505"/>
    </source>
</evidence>
<dbReference type="PIRSF" id="PIRSF004846">
    <property type="entry name" value="ModA"/>
    <property type="match status" value="1"/>
</dbReference>
<evidence type="ECO:0000313" key="8">
    <source>
        <dbReference type="Proteomes" id="UP000494216"/>
    </source>
</evidence>
<dbReference type="InterPro" id="IPR044084">
    <property type="entry name" value="AvModA-like_subst-bd"/>
</dbReference>
<protein>
    <submittedName>
        <fullName evidence="7">Molybdate-binding protein ModA</fullName>
    </submittedName>
</protein>
<dbReference type="AlphaFoldDB" id="A0A8S0XHV7"/>
<organism evidence="7 8">
    <name type="scientific">Candidatus Methylobacter favarea</name>
    <dbReference type="NCBI Taxonomy" id="2707345"/>
    <lineage>
        <taxon>Bacteria</taxon>
        <taxon>Pseudomonadati</taxon>
        <taxon>Pseudomonadota</taxon>
        <taxon>Gammaproteobacteria</taxon>
        <taxon>Methylococcales</taxon>
        <taxon>Methylococcaceae</taxon>
        <taxon>Methylobacter</taxon>
    </lineage>
</organism>
<dbReference type="PANTHER" id="PTHR30632">
    <property type="entry name" value="MOLYBDATE-BINDING PERIPLASMIC PROTEIN"/>
    <property type="match status" value="1"/>
</dbReference>
<accession>A0A8S0XHV7</accession>
<evidence type="ECO:0000256" key="1">
    <source>
        <dbReference type="ARBA" id="ARBA00009175"/>
    </source>
</evidence>
<sequence length="267" mass="28287">MSFNCLKSLLLTLNLFSKSIFLTLFLVSFSAIALAETTLVAVAANFGQPMAEISGAFKKATGHSAKLSLGSSGKFVAQFESGAPFEVFLSADNEKPLKLEHAGLTVPGSRFTYAVGKLALWSATAGLVDGQGQILDKGGFKHLALADPKLAPYGAAAIEVMKNKGLLKKLQPLFVEGENIAQTHQFVRTGNAELGFLALSQIIDNGKIITGSGWIVPENLHSPILQDAVLLKTGEKNPAASALLQFLKSPEALAIIEKYGYGLPKSK</sequence>
<dbReference type="CDD" id="cd13539">
    <property type="entry name" value="PBP2_AvModA"/>
    <property type="match status" value="1"/>
</dbReference>
<dbReference type="Pfam" id="PF13531">
    <property type="entry name" value="SBP_bac_11"/>
    <property type="match status" value="1"/>
</dbReference>
<dbReference type="EMBL" id="CADCXN010000045">
    <property type="protein sequence ID" value="CAA9890073.1"/>
    <property type="molecule type" value="Genomic_DNA"/>
</dbReference>
<feature type="binding site" evidence="6">
    <location>
        <position position="72"/>
    </location>
    <ligand>
        <name>molybdate</name>
        <dbReference type="ChEBI" id="CHEBI:36264"/>
    </ligand>
</feature>
<dbReference type="PANTHER" id="PTHR30632:SF14">
    <property type="entry name" value="TUNGSTATE_MOLYBDATE_CHROMATE-BINDING PROTEIN MODA"/>
    <property type="match status" value="1"/>
</dbReference>
<keyword evidence="4" id="KW-0732">Signal</keyword>
<dbReference type="InterPro" id="IPR005950">
    <property type="entry name" value="ModA"/>
</dbReference>
<evidence type="ECO:0000256" key="5">
    <source>
        <dbReference type="ARBA" id="ARBA00062515"/>
    </source>
</evidence>
<dbReference type="FunFam" id="3.40.190.10:FF:000035">
    <property type="entry name" value="Molybdate ABC transporter substrate-binding protein"/>
    <property type="match status" value="1"/>
</dbReference>
<keyword evidence="2 6" id="KW-0500">Molybdenum</keyword>